<comment type="caution">
    <text evidence="13">The sequence shown here is derived from an EMBL/GenBank/DDBJ whole genome shotgun (WGS) entry which is preliminary data.</text>
</comment>
<sequence length="589" mass="65178">MGNGIGKLSLCFADDISRRRNDIALCVSDPLDEGLGHSFCYIPSEILQSPQTAPFHTISGAAISANTSTPLSTDSFAYTTLDKASTFQSSDFFSSIPLQPIPKNSLHTLKSGPIIKSPGSIERNFISGPLDNQFDPRSKKMALLKNFKKAVSNSLWSFNKEISVSERDIINGVSSGTNSGNSSSTITSHNLSSEISLVDENDDAGNECFGTQNLQWAQGKAGEDRVHIVISEENGWVFVGIYDGFNGPDATDFLLNNLYANVHKELKGLLWFDGGESCERTVNSSSSSSKSLEAKERVELERKLRYLGCDGVVDHSFVLEALSEALRKTEASYLEIADMMLVENPELALMGSCVLATVMKGDDVYMMNVGDSRAVLAQRNDSGGKKVLVKRDCDELLYGYEYDSVHYLSASQLTMDHSTSVKEEVRRIRYAHLDDAFAVVNKRVKGSLKVTRAFGAGFLKQPKWNNALLEMFRVDYIGASPYITCSPFLCHHRLQNTDKFLILSSDGLYQYFTNKEAVSEVETFMSMYPEGDPAQHLVGEVLVRAAKKAGMDFYDLLEIPQGERRRYHDDVSIIIISLQGKYGVHQCKC</sequence>
<keyword evidence="5" id="KW-0479">Metal-binding</keyword>
<evidence type="ECO:0000256" key="10">
    <source>
        <dbReference type="ARBA" id="ARBA00047761"/>
    </source>
</evidence>
<dbReference type="InterPro" id="IPR015655">
    <property type="entry name" value="PP2C"/>
</dbReference>
<evidence type="ECO:0000256" key="6">
    <source>
        <dbReference type="ARBA" id="ARBA00022801"/>
    </source>
</evidence>
<comment type="cofactor">
    <cofactor evidence="2">
        <name>Mg(2+)</name>
        <dbReference type="ChEBI" id="CHEBI:18420"/>
    </cofactor>
</comment>
<accession>A0ABD1GP86</accession>
<comment type="similarity">
    <text evidence="3">Belongs to the PP2C family.</text>
</comment>
<keyword evidence="9" id="KW-0464">Manganese</keyword>
<evidence type="ECO:0000313" key="14">
    <source>
        <dbReference type="Proteomes" id="UP001567538"/>
    </source>
</evidence>
<organism evidence="13 14">
    <name type="scientific">Salvia divinorum</name>
    <name type="common">Maria pastora</name>
    <name type="synonym">Diviner's sage</name>
    <dbReference type="NCBI Taxonomy" id="28513"/>
    <lineage>
        <taxon>Eukaryota</taxon>
        <taxon>Viridiplantae</taxon>
        <taxon>Streptophyta</taxon>
        <taxon>Embryophyta</taxon>
        <taxon>Tracheophyta</taxon>
        <taxon>Spermatophyta</taxon>
        <taxon>Magnoliopsida</taxon>
        <taxon>eudicotyledons</taxon>
        <taxon>Gunneridae</taxon>
        <taxon>Pentapetalae</taxon>
        <taxon>asterids</taxon>
        <taxon>lamiids</taxon>
        <taxon>Lamiales</taxon>
        <taxon>Lamiaceae</taxon>
        <taxon>Nepetoideae</taxon>
        <taxon>Mentheae</taxon>
        <taxon>Salviinae</taxon>
        <taxon>Salvia</taxon>
        <taxon>Salvia subgen. Calosphace</taxon>
    </lineage>
</organism>
<dbReference type="EMBL" id="JBEAFC010000008">
    <property type="protein sequence ID" value="KAL1545944.1"/>
    <property type="molecule type" value="Genomic_DNA"/>
</dbReference>
<dbReference type="SMART" id="SM00332">
    <property type="entry name" value="PP2Cc"/>
    <property type="match status" value="1"/>
</dbReference>
<dbReference type="GO" id="GO:0004722">
    <property type="term" value="F:protein serine/threonine phosphatase activity"/>
    <property type="evidence" value="ECO:0007669"/>
    <property type="project" value="UniProtKB-EC"/>
</dbReference>
<proteinExistence type="inferred from homology"/>
<evidence type="ECO:0000256" key="1">
    <source>
        <dbReference type="ARBA" id="ARBA00001936"/>
    </source>
</evidence>
<keyword evidence="8" id="KW-0904">Protein phosphatase</keyword>
<comment type="cofactor">
    <cofactor evidence="1">
        <name>Mn(2+)</name>
        <dbReference type="ChEBI" id="CHEBI:29035"/>
    </cofactor>
</comment>
<evidence type="ECO:0000256" key="5">
    <source>
        <dbReference type="ARBA" id="ARBA00022723"/>
    </source>
</evidence>
<evidence type="ECO:0000256" key="11">
    <source>
        <dbReference type="ARBA" id="ARBA00048336"/>
    </source>
</evidence>
<evidence type="ECO:0000256" key="3">
    <source>
        <dbReference type="ARBA" id="ARBA00006702"/>
    </source>
</evidence>
<dbReference type="FunFam" id="3.60.40.10:FF:000053">
    <property type="entry name" value="Protein phosphatase 2C 29"/>
    <property type="match status" value="1"/>
</dbReference>
<evidence type="ECO:0000256" key="7">
    <source>
        <dbReference type="ARBA" id="ARBA00022842"/>
    </source>
</evidence>
<comment type="catalytic activity">
    <reaction evidence="11">
        <text>O-phospho-L-threonyl-[protein] + H2O = L-threonyl-[protein] + phosphate</text>
        <dbReference type="Rhea" id="RHEA:47004"/>
        <dbReference type="Rhea" id="RHEA-COMP:11060"/>
        <dbReference type="Rhea" id="RHEA-COMP:11605"/>
        <dbReference type="ChEBI" id="CHEBI:15377"/>
        <dbReference type="ChEBI" id="CHEBI:30013"/>
        <dbReference type="ChEBI" id="CHEBI:43474"/>
        <dbReference type="ChEBI" id="CHEBI:61977"/>
        <dbReference type="EC" id="3.1.3.16"/>
    </reaction>
</comment>
<keyword evidence="6 13" id="KW-0378">Hydrolase</keyword>
<keyword evidence="14" id="KW-1185">Reference proteome</keyword>
<gene>
    <name evidence="13" type="ORF">AAHA92_22611</name>
</gene>
<comment type="catalytic activity">
    <reaction evidence="10">
        <text>O-phospho-L-seryl-[protein] + H2O = L-seryl-[protein] + phosphate</text>
        <dbReference type="Rhea" id="RHEA:20629"/>
        <dbReference type="Rhea" id="RHEA-COMP:9863"/>
        <dbReference type="Rhea" id="RHEA-COMP:11604"/>
        <dbReference type="ChEBI" id="CHEBI:15377"/>
        <dbReference type="ChEBI" id="CHEBI:29999"/>
        <dbReference type="ChEBI" id="CHEBI:43474"/>
        <dbReference type="ChEBI" id="CHEBI:83421"/>
        <dbReference type="EC" id="3.1.3.16"/>
    </reaction>
</comment>
<protein>
    <recommendedName>
        <fullName evidence="4">protein-serine/threonine phosphatase</fullName>
        <ecNumber evidence="4">3.1.3.16</ecNumber>
    </recommendedName>
</protein>
<dbReference type="Proteomes" id="UP001567538">
    <property type="component" value="Unassembled WGS sequence"/>
</dbReference>
<dbReference type="AlphaFoldDB" id="A0ABD1GP86"/>
<evidence type="ECO:0000256" key="8">
    <source>
        <dbReference type="ARBA" id="ARBA00022912"/>
    </source>
</evidence>
<feature type="domain" description="PPM-type phosphatase" evidence="12">
    <location>
        <begin position="205"/>
        <end position="578"/>
    </location>
</feature>
<dbReference type="InterPro" id="IPR001932">
    <property type="entry name" value="PPM-type_phosphatase-like_dom"/>
</dbReference>
<evidence type="ECO:0000259" key="12">
    <source>
        <dbReference type="PROSITE" id="PS51746"/>
    </source>
</evidence>
<dbReference type="PANTHER" id="PTHR13832:SF737">
    <property type="entry name" value="PROTEIN PHOSPHATASE 2C 23-RELATED"/>
    <property type="match status" value="1"/>
</dbReference>
<evidence type="ECO:0000256" key="9">
    <source>
        <dbReference type="ARBA" id="ARBA00023211"/>
    </source>
</evidence>
<dbReference type="SUPFAM" id="SSF81606">
    <property type="entry name" value="PP2C-like"/>
    <property type="match status" value="1"/>
</dbReference>
<evidence type="ECO:0000256" key="4">
    <source>
        <dbReference type="ARBA" id="ARBA00013081"/>
    </source>
</evidence>
<name>A0ABD1GP86_SALDI</name>
<keyword evidence="7" id="KW-0460">Magnesium</keyword>
<evidence type="ECO:0000256" key="2">
    <source>
        <dbReference type="ARBA" id="ARBA00001946"/>
    </source>
</evidence>
<dbReference type="PROSITE" id="PS51746">
    <property type="entry name" value="PPM_2"/>
    <property type="match status" value="1"/>
</dbReference>
<dbReference type="Pfam" id="PF00481">
    <property type="entry name" value="PP2C"/>
    <property type="match status" value="1"/>
</dbReference>
<dbReference type="PANTHER" id="PTHR13832">
    <property type="entry name" value="PROTEIN PHOSPHATASE 2C"/>
    <property type="match status" value="1"/>
</dbReference>
<dbReference type="GO" id="GO:0046872">
    <property type="term" value="F:metal ion binding"/>
    <property type="evidence" value="ECO:0007669"/>
    <property type="project" value="UniProtKB-KW"/>
</dbReference>
<dbReference type="CDD" id="cd00143">
    <property type="entry name" value="PP2Cc"/>
    <property type="match status" value="1"/>
</dbReference>
<reference evidence="13 14" key="1">
    <citation type="submission" date="2024-06" db="EMBL/GenBank/DDBJ databases">
        <title>A chromosome level genome sequence of Diviner's sage (Salvia divinorum).</title>
        <authorList>
            <person name="Ford S.A."/>
            <person name="Ro D.-K."/>
            <person name="Ness R.W."/>
            <person name="Phillips M.A."/>
        </authorList>
    </citation>
    <scope>NUCLEOTIDE SEQUENCE [LARGE SCALE GENOMIC DNA]</scope>
    <source>
        <strain evidence="13">SAF-2024a</strain>
        <tissue evidence="13">Leaf</tissue>
    </source>
</reference>
<evidence type="ECO:0000313" key="13">
    <source>
        <dbReference type="EMBL" id="KAL1545944.1"/>
    </source>
</evidence>
<dbReference type="Gene3D" id="3.60.40.10">
    <property type="entry name" value="PPM-type phosphatase domain"/>
    <property type="match status" value="1"/>
</dbReference>
<dbReference type="EC" id="3.1.3.16" evidence="4"/>
<dbReference type="InterPro" id="IPR036457">
    <property type="entry name" value="PPM-type-like_dom_sf"/>
</dbReference>